<keyword evidence="2" id="KW-1185">Reference proteome</keyword>
<dbReference type="Proteomes" id="UP001234202">
    <property type="component" value="Unassembled WGS sequence"/>
</dbReference>
<proteinExistence type="predicted"/>
<sequence>MLPDPSVPAATTGTSALATGTSDPLPPQSEDAPSPSESLFPTPTLPRPLGEAPPVSVSALPTPYPSSGSRLKNIDDSAAFIRVTSAIPQVTITVTVTTTREIAEGSPTATVAASMSWADGVHSLAPAAVYTDEFWTSDVLHPSST</sequence>
<organism evidence="1 2">
    <name type="scientific">Naganishia onofrii</name>
    <dbReference type="NCBI Taxonomy" id="1851511"/>
    <lineage>
        <taxon>Eukaryota</taxon>
        <taxon>Fungi</taxon>
        <taxon>Dikarya</taxon>
        <taxon>Basidiomycota</taxon>
        <taxon>Agaricomycotina</taxon>
        <taxon>Tremellomycetes</taxon>
        <taxon>Filobasidiales</taxon>
        <taxon>Filobasidiaceae</taxon>
        <taxon>Naganishia</taxon>
    </lineage>
</organism>
<accession>A0ACC2X6V0</accession>
<dbReference type="EMBL" id="JASBWV010000023">
    <property type="protein sequence ID" value="KAJ9119785.1"/>
    <property type="molecule type" value="Genomic_DNA"/>
</dbReference>
<evidence type="ECO:0000313" key="2">
    <source>
        <dbReference type="Proteomes" id="UP001234202"/>
    </source>
</evidence>
<name>A0ACC2X6V0_9TREE</name>
<gene>
    <name evidence="1" type="ORF">QFC24_005497</name>
</gene>
<protein>
    <submittedName>
        <fullName evidence="1">Uncharacterized protein</fullName>
    </submittedName>
</protein>
<reference evidence="1" key="1">
    <citation type="submission" date="2023-04" db="EMBL/GenBank/DDBJ databases">
        <title>Draft Genome sequencing of Naganishia species isolated from polar environments using Oxford Nanopore Technology.</title>
        <authorList>
            <person name="Leo P."/>
            <person name="Venkateswaran K."/>
        </authorList>
    </citation>
    <scope>NUCLEOTIDE SEQUENCE</scope>
    <source>
        <strain evidence="1">DBVPG 5303</strain>
    </source>
</reference>
<comment type="caution">
    <text evidence="1">The sequence shown here is derived from an EMBL/GenBank/DDBJ whole genome shotgun (WGS) entry which is preliminary data.</text>
</comment>
<evidence type="ECO:0000313" key="1">
    <source>
        <dbReference type="EMBL" id="KAJ9119785.1"/>
    </source>
</evidence>